<accession>A0ABQ9DBN4</accession>
<proteinExistence type="predicted"/>
<evidence type="ECO:0000313" key="2">
    <source>
        <dbReference type="Proteomes" id="UP001145742"/>
    </source>
</evidence>
<dbReference type="EMBL" id="WHWB01033936">
    <property type="protein sequence ID" value="KAJ7415593.1"/>
    <property type="molecule type" value="Genomic_DNA"/>
</dbReference>
<keyword evidence="2" id="KW-1185">Reference proteome</keyword>
<gene>
    <name evidence="1" type="ORF">WISP_78006</name>
</gene>
<dbReference type="PANTHER" id="PTHR33332">
    <property type="entry name" value="REVERSE TRANSCRIPTASE DOMAIN-CONTAINING PROTEIN"/>
    <property type="match status" value="1"/>
</dbReference>
<comment type="caution">
    <text evidence="1">The sequence shown here is derived from an EMBL/GenBank/DDBJ whole genome shotgun (WGS) entry which is preliminary data.</text>
</comment>
<dbReference type="Proteomes" id="UP001145742">
    <property type="component" value="Unassembled WGS sequence"/>
</dbReference>
<evidence type="ECO:0000313" key="1">
    <source>
        <dbReference type="EMBL" id="KAJ7415593.1"/>
    </source>
</evidence>
<sequence>MLESSSVEKDLGVLVDKKLTMSQQSAPVAKEANGILGCVGKSIVSRLRKVILSLYSALVRPHLECCVQFWTPQYRRDREILEWVQGRATKMIRSTSLMRRG</sequence>
<organism evidence="1 2">
    <name type="scientific">Willisornis vidua</name>
    <name type="common">Xingu scale-backed antbird</name>
    <dbReference type="NCBI Taxonomy" id="1566151"/>
    <lineage>
        <taxon>Eukaryota</taxon>
        <taxon>Metazoa</taxon>
        <taxon>Chordata</taxon>
        <taxon>Craniata</taxon>
        <taxon>Vertebrata</taxon>
        <taxon>Euteleostomi</taxon>
        <taxon>Archelosauria</taxon>
        <taxon>Archosauria</taxon>
        <taxon>Dinosauria</taxon>
        <taxon>Saurischia</taxon>
        <taxon>Theropoda</taxon>
        <taxon>Coelurosauria</taxon>
        <taxon>Aves</taxon>
        <taxon>Neognathae</taxon>
        <taxon>Neoaves</taxon>
        <taxon>Telluraves</taxon>
        <taxon>Australaves</taxon>
        <taxon>Passeriformes</taxon>
        <taxon>Thamnophilidae</taxon>
        <taxon>Willisornis</taxon>
    </lineage>
</organism>
<name>A0ABQ9DBN4_9PASS</name>
<protein>
    <submittedName>
        <fullName evidence="1">Uncharacterized protein</fullName>
    </submittedName>
</protein>
<reference evidence="1" key="1">
    <citation type="submission" date="2019-10" db="EMBL/GenBank/DDBJ databases">
        <authorList>
            <person name="Soares A.E.R."/>
            <person name="Aleixo A."/>
            <person name="Schneider P."/>
            <person name="Miyaki C.Y."/>
            <person name="Schneider M.P."/>
            <person name="Mello C."/>
            <person name="Vasconcelos A.T.R."/>
        </authorList>
    </citation>
    <scope>NUCLEOTIDE SEQUENCE</scope>
    <source>
        <tissue evidence="1">Muscle</tissue>
    </source>
</reference>